<feature type="domain" description="Ig-like" evidence="14">
    <location>
        <begin position="120"/>
        <end position="203"/>
    </location>
</feature>
<dbReference type="GO" id="GO:0005886">
    <property type="term" value="C:plasma membrane"/>
    <property type="evidence" value="ECO:0007669"/>
    <property type="project" value="TreeGrafter"/>
</dbReference>
<feature type="transmembrane region" description="Helical" evidence="13">
    <location>
        <begin position="232"/>
        <end position="255"/>
    </location>
</feature>
<organism evidence="15 16">
    <name type="scientific">Hipposideros armiger</name>
    <name type="common">Great Himalayan leaf-nosed bat</name>
    <dbReference type="NCBI Taxonomy" id="186990"/>
    <lineage>
        <taxon>Eukaryota</taxon>
        <taxon>Metazoa</taxon>
        <taxon>Chordata</taxon>
        <taxon>Craniata</taxon>
        <taxon>Vertebrata</taxon>
        <taxon>Euteleostomi</taxon>
        <taxon>Mammalia</taxon>
        <taxon>Eutheria</taxon>
        <taxon>Laurasiatheria</taxon>
        <taxon>Chiroptera</taxon>
        <taxon>Yinpterochiroptera</taxon>
        <taxon>Rhinolophoidea</taxon>
        <taxon>Hipposideridae</taxon>
        <taxon>Hipposideros</taxon>
    </lineage>
</organism>
<keyword evidence="6 13" id="KW-1133">Transmembrane helix</keyword>
<evidence type="ECO:0000256" key="13">
    <source>
        <dbReference type="SAM" id="Phobius"/>
    </source>
</evidence>
<keyword evidence="7 13" id="KW-0472">Membrane</keyword>
<keyword evidence="3" id="KW-0732">Signal</keyword>
<dbReference type="InterPro" id="IPR051036">
    <property type="entry name" value="SIGLEC"/>
</dbReference>
<keyword evidence="10" id="KW-0393">Immunoglobulin domain</keyword>
<keyword evidence="2 13" id="KW-0812">Transmembrane</keyword>
<dbReference type="SUPFAM" id="SSF48726">
    <property type="entry name" value="Immunoglobulin"/>
    <property type="match status" value="2"/>
</dbReference>
<evidence type="ECO:0000256" key="12">
    <source>
        <dbReference type="SAM" id="MobiDB-lite"/>
    </source>
</evidence>
<name>A0A8B7QQV9_HIPAR</name>
<dbReference type="InterPro" id="IPR013783">
    <property type="entry name" value="Ig-like_fold"/>
</dbReference>
<keyword evidence="9" id="KW-0325">Glycoprotein</keyword>
<dbReference type="AlphaFoldDB" id="A0A8B7QQV9"/>
<feature type="compositionally biased region" description="Basic and acidic residues" evidence="12">
    <location>
        <begin position="329"/>
        <end position="339"/>
    </location>
</feature>
<feature type="region of interest" description="Disordered" evidence="12">
    <location>
        <begin position="275"/>
        <end position="339"/>
    </location>
</feature>
<evidence type="ECO:0000256" key="9">
    <source>
        <dbReference type="ARBA" id="ARBA00023180"/>
    </source>
</evidence>
<evidence type="ECO:0000256" key="10">
    <source>
        <dbReference type="ARBA" id="ARBA00023319"/>
    </source>
</evidence>
<comment type="subcellular location">
    <subcellularLocation>
        <location evidence="1">Membrane</location>
        <topology evidence="1">Single-pass type I membrane protein</topology>
    </subcellularLocation>
</comment>
<keyword evidence="5" id="KW-0130">Cell adhesion</keyword>
<dbReference type="FunFam" id="2.60.40.10:FF:000829">
    <property type="entry name" value="Sialic acid-binding Ig-like lectin 8"/>
    <property type="match status" value="1"/>
</dbReference>
<dbReference type="Proteomes" id="UP000694851">
    <property type="component" value="Unplaced"/>
</dbReference>
<protein>
    <submittedName>
        <fullName evidence="16">Myeloid cell surface antigen CD33-like isoform X2</fullName>
    </submittedName>
</protein>
<dbReference type="PROSITE" id="PS50835">
    <property type="entry name" value="IG_LIKE"/>
    <property type="match status" value="1"/>
</dbReference>
<evidence type="ECO:0000256" key="1">
    <source>
        <dbReference type="ARBA" id="ARBA00004479"/>
    </source>
</evidence>
<dbReference type="InterPro" id="IPR036179">
    <property type="entry name" value="Ig-like_dom_sf"/>
</dbReference>
<keyword evidence="4" id="KW-0430">Lectin</keyword>
<dbReference type="FunFam" id="2.60.40.10:FF:000912">
    <property type="entry name" value="Myeloid cell surface antigen CD33"/>
    <property type="match status" value="1"/>
</dbReference>
<dbReference type="InterPro" id="IPR007110">
    <property type="entry name" value="Ig-like_dom"/>
</dbReference>
<evidence type="ECO:0000313" key="16">
    <source>
        <dbReference type="RefSeq" id="XP_019490390.1"/>
    </source>
</evidence>
<dbReference type="InterPro" id="IPR013106">
    <property type="entry name" value="Ig_V-set"/>
</dbReference>
<evidence type="ECO:0000256" key="5">
    <source>
        <dbReference type="ARBA" id="ARBA00022889"/>
    </source>
</evidence>
<evidence type="ECO:0000259" key="14">
    <source>
        <dbReference type="PROSITE" id="PS50835"/>
    </source>
</evidence>
<dbReference type="GO" id="GO:0007155">
    <property type="term" value="P:cell adhesion"/>
    <property type="evidence" value="ECO:0007669"/>
    <property type="project" value="UniProtKB-KW"/>
</dbReference>
<dbReference type="PANTHER" id="PTHR12035">
    <property type="entry name" value="SIALIC ACID BINDING IMMUNOGLOBULIN-LIKE LECTIN"/>
    <property type="match status" value="1"/>
</dbReference>
<dbReference type="RefSeq" id="XP_019490390.1">
    <property type="nucleotide sequence ID" value="XM_019634845.1"/>
</dbReference>
<evidence type="ECO:0000256" key="3">
    <source>
        <dbReference type="ARBA" id="ARBA00022729"/>
    </source>
</evidence>
<evidence type="ECO:0000256" key="2">
    <source>
        <dbReference type="ARBA" id="ARBA00022692"/>
    </source>
</evidence>
<gene>
    <name evidence="16" type="primary">LOC109378468</name>
</gene>
<proteinExistence type="inferred from homology"/>
<keyword evidence="15" id="KW-1185">Reference proteome</keyword>
<evidence type="ECO:0000256" key="6">
    <source>
        <dbReference type="ARBA" id="ARBA00022989"/>
    </source>
</evidence>
<evidence type="ECO:0000313" key="15">
    <source>
        <dbReference type="Proteomes" id="UP000694851"/>
    </source>
</evidence>
<evidence type="ECO:0000256" key="7">
    <source>
        <dbReference type="ARBA" id="ARBA00023136"/>
    </source>
</evidence>
<dbReference type="Pfam" id="PF07686">
    <property type="entry name" value="V-set"/>
    <property type="match status" value="1"/>
</dbReference>
<dbReference type="PANTHER" id="PTHR12035:SF132">
    <property type="entry name" value="MYELOID CELL SURFACE ANTIGEN CD33"/>
    <property type="match status" value="1"/>
</dbReference>
<sequence>MVQEGLCVFVPCNFTYPRTYNPYWSDSDLAHGFWFREGANEKQDAAVATNKPDWKVQEETQSRFYLLGNPQTYNCSLDIRDARRNDDGKYFFRIERGQNKPWSYRSNLLFVHVTSLTHTPLIRIPGTLESGLPRNLTCSVPWACERGTPPIFSWTSAALTSLGPRTLLSSVITLTPRPQDHGTNLTCQVKFPAAGVTVETTIQLNITCAPQNPKIGVCLGDGSGEPGTRSGVVLGAVTGAGITALFALCLFLIYFKVKTHRKKAARTAVGVDDIHPAVGPTTLSHQQKSKLDSPTDSSSSAETTPPLELEQELHYASISFRGKNPPLKSTHEAYSEIST</sequence>
<evidence type="ECO:0000256" key="8">
    <source>
        <dbReference type="ARBA" id="ARBA00023157"/>
    </source>
</evidence>
<reference evidence="16" key="1">
    <citation type="submission" date="2025-08" db="UniProtKB">
        <authorList>
            <consortium name="RefSeq"/>
        </authorList>
    </citation>
    <scope>IDENTIFICATION</scope>
    <source>
        <tissue evidence="16">Muscle</tissue>
    </source>
</reference>
<dbReference type="GO" id="GO:0030246">
    <property type="term" value="F:carbohydrate binding"/>
    <property type="evidence" value="ECO:0007669"/>
    <property type="project" value="UniProtKB-KW"/>
</dbReference>
<evidence type="ECO:0000256" key="4">
    <source>
        <dbReference type="ARBA" id="ARBA00022734"/>
    </source>
</evidence>
<keyword evidence="8" id="KW-1015">Disulfide bond</keyword>
<accession>A0A8B7QQV9</accession>
<dbReference type="GO" id="GO:0033691">
    <property type="term" value="F:sialic acid binding"/>
    <property type="evidence" value="ECO:0007669"/>
    <property type="project" value="TreeGrafter"/>
</dbReference>
<feature type="compositionally biased region" description="Low complexity" evidence="12">
    <location>
        <begin position="294"/>
        <end position="308"/>
    </location>
</feature>
<comment type="similarity">
    <text evidence="11">Belongs to the immunoglobulin superfamily. SIGLEC (sialic acid binding Ig-like lectin) family.</text>
</comment>
<dbReference type="GeneID" id="109378468"/>
<dbReference type="Gene3D" id="2.60.40.10">
    <property type="entry name" value="Immunoglobulins"/>
    <property type="match status" value="2"/>
</dbReference>
<evidence type="ECO:0000256" key="11">
    <source>
        <dbReference type="ARBA" id="ARBA00038361"/>
    </source>
</evidence>
<dbReference type="OrthoDB" id="5843397at2759"/>